<organism evidence="1 2">
    <name type="scientific">Elasticomyces elasticus</name>
    <dbReference type="NCBI Taxonomy" id="574655"/>
    <lineage>
        <taxon>Eukaryota</taxon>
        <taxon>Fungi</taxon>
        <taxon>Dikarya</taxon>
        <taxon>Ascomycota</taxon>
        <taxon>Pezizomycotina</taxon>
        <taxon>Dothideomycetes</taxon>
        <taxon>Dothideomycetidae</taxon>
        <taxon>Mycosphaerellales</taxon>
        <taxon>Teratosphaeriaceae</taxon>
        <taxon>Elasticomyces</taxon>
    </lineage>
</organism>
<accession>A0AAN7VU08</accession>
<reference evidence="1" key="1">
    <citation type="submission" date="2023-08" db="EMBL/GenBank/DDBJ databases">
        <title>Black Yeasts Isolated from many extreme environments.</title>
        <authorList>
            <person name="Coleine C."/>
            <person name="Stajich J.E."/>
            <person name="Selbmann L."/>
        </authorList>
    </citation>
    <scope>NUCLEOTIDE SEQUENCE</scope>
    <source>
        <strain evidence="1">CCFEE 5810</strain>
    </source>
</reference>
<sequence>MDSQPWNFEAKSLIARDNSPPSLVNNTVGTFVSLFGSDTNCNAAGDSGTATFINNPRFNDCMSFNGNSFVAVSTDAAFTCDGERFPAMYYWTNSASCDPTMDIQILDILTIPQNTGGGNCLLRFDNDPAMSVKIGCAAVDLTDIF</sequence>
<evidence type="ECO:0000313" key="1">
    <source>
        <dbReference type="EMBL" id="KAK5702003.1"/>
    </source>
</evidence>
<name>A0AAN7VU08_9PEZI</name>
<proteinExistence type="predicted"/>
<comment type="caution">
    <text evidence="1">The sequence shown here is derived from an EMBL/GenBank/DDBJ whole genome shotgun (WGS) entry which is preliminary data.</text>
</comment>
<gene>
    <name evidence="1" type="ORF">LTR97_004821</name>
</gene>
<dbReference type="AlphaFoldDB" id="A0AAN7VU08"/>
<evidence type="ECO:0000313" key="2">
    <source>
        <dbReference type="Proteomes" id="UP001310594"/>
    </source>
</evidence>
<dbReference type="Proteomes" id="UP001310594">
    <property type="component" value="Unassembled WGS sequence"/>
</dbReference>
<protein>
    <submittedName>
        <fullName evidence="1">Uncharacterized protein</fullName>
    </submittedName>
</protein>
<dbReference type="EMBL" id="JAVRQU010000006">
    <property type="protein sequence ID" value="KAK5702003.1"/>
    <property type="molecule type" value="Genomic_DNA"/>
</dbReference>